<dbReference type="EMBL" id="LR134359">
    <property type="protein sequence ID" value="VEG62319.1"/>
    <property type="molecule type" value="Genomic_DNA"/>
</dbReference>
<protein>
    <submittedName>
        <fullName evidence="1">Succinyl-CoA:3-ketoacid-coenzyme A transferase subunit B</fullName>
        <ecNumber evidence="1">2.8.3.5</ecNumber>
    </submittedName>
</protein>
<dbReference type="PROSITE" id="PS51257">
    <property type="entry name" value="PROKAR_LIPOPROTEIN"/>
    <property type="match status" value="1"/>
</dbReference>
<dbReference type="EC" id="2.8.3.5" evidence="1"/>
<dbReference type="GO" id="GO:0008260">
    <property type="term" value="F:succinyl-CoA:3-oxo-acid CoA-transferase activity"/>
    <property type="evidence" value="ECO:0007669"/>
    <property type="project" value="UniProtKB-EC"/>
</dbReference>
<dbReference type="Proteomes" id="UP000275504">
    <property type="component" value="Chromosome"/>
</dbReference>
<keyword evidence="1" id="KW-0808">Transferase</keyword>
<name>A0A381CYC7_CAMJU</name>
<gene>
    <name evidence="1" type="primary">scoB_3</name>
    <name evidence="1" type="ORF">NCTC11951_01450</name>
</gene>
<dbReference type="InterPro" id="IPR037171">
    <property type="entry name" value="NagB/RpiA_transferase-like"/>
</dbReference>
<dbReference type="Gene3D" id="3.40.1080.10">
    <property type="entry name" value="Glutaconate Coenzyme A-transferase"/>
    <property type="match status" value="1"/>
</dbReference>
<organism evidence="1 2">
    <name type="scientific">Campylobacter jejuni subsp. doylei</name>
    <dbReference type="NCBI Taxonomy" id="32021"/>
    <lineage>
        <taxon>Bacteria</taxon>
        <taxon>Pseudomonadati</taxon>
        <taxon>Campylobacterota</taxon>
        <taxon>Epsilonproteobacteria</taxon>
        <taxon>Campylobacterales</taxon>
        <taxon>Campylobacteraceae</taxon>
        <taxon>Campylobacter</taxon>
    </lineage>
</organism>
<evidence type="ECO:0000313" key="2">
    <source>
        <dbReference type="Proteomes" id="UP000275504"/>
    </source>
</evidence>
<sequence length="34" mass="3752">MSKEIVIKRVTQEMKEGMYINLGIGIPTLIAGCN</sequence>
<evidence type="ECO:0000313" key="1">
    <source>
        <dbReference type="EMBL" id="VEG62319.1"/>
    </source>
</evidence>
<dbReference type="AlphaFoldDB" id="A0A381CYC7"/>
<dbReference type="SUPFAM" id="SSF100950">
    <property type="entry name" value="NagB/RpiA/CoA transferase-like"/>
    <property type="match status" value="1"/>
</dbReference>
<proteinExistence type="predicted"/>
<accession>A0A381CYC7</accession>
<reference evidence="1 2" key="1">
    <citation type="submission" date="2018-12" db="EMBL/GenBank/DDBJ databases">
        <authorList>
            <consortium name="Pathogen Informatics"/>
        </authorList>
    </citation>
    <scope>NUCLEOTIDE SEQUENCE [LARGE SCALE GENOMIC DNA]</scope>
    <source>
        <strain evidence="1 2">NCTC11951</strain>
    </source>
</reference>